<proteinExistence type="predicted"/>
<dbReference type="PROSITE" id="PS51257">
    <property type="entry name" value="PROKAR_LIPOPROTEIN"/>
    <property type="match status" value="1"/>
</dbReference>
<reference evidence="1 2" key="1">
    <citation type="submission" date="2017-12" db="EMBL/GenBank/DDBJ databases">
        <title>The draft genome sequence of Brumimicrobium saltpan LHR20.</title>
        <authorList>
            <person name="Do Z.-J."/>
            <person name="Luo H.-R."/>
        </authorList>
    </citation>
    <scope>NUCLEOTIDE SEQUENCE [LARGE SCALE GENOMIC DNA]</scope>
    <source>
        <strain evidence="1 2">LHR20</strain>
    </source>
</reference>
<protein>
    <recommendedName>
        <fullName evidence="3">Lipoprotein</fullName>
    </recommendedName>
</protein>
<organism evidence="1 2">
    <name type="scientific">Brumimicrobium salinarum</name>
    <dbReference type="NCBI Taxonomy" id="2058658"/>
    <lineage>
        <taxon>Bacteria</taxon>
        <taxon>Pseudomonadati</taxon>
        <taxon>Bacteroidota</taxon>
        <taxon>Flavobacteriia</taxon>
        <taxon>Flavobacteriales</taxon>
        <taxon>Crocinitomicaceae</taxon>
        <taxon>Brumimicrobium</taxon>
    </lineage>
</organism>
<name>A0A2I0R0I6_9FLAO</name>
<keyword evidence="2" id="KW-1185">Reference proteome</keyword>
<dbReference type="RefSeq" id="WP_101335164.1">
    <property type="nucleotide sequence ID" value="NZ_PJNI01000013.1"/>
</dbReference>
<gene>
    <name evidence="1" type="ORF">CW751_11415</name>
</gene>
<evidence type="ECO:0000313" key="1">
    <source>
        <dbReference type="EMBL" id="PKR80106.1"/>
    </source>
</evidence>
<dbReference type="Proteomes" id="UP000236654">
    <property type="component" value="Unassembled WGS sequence"/>
</dbReference>
<sequence length="110" mass="13115">MKVFKNKHLYIYSLFIAFLLYSCGQNKIIGHWFNEDSNIILEINKNELTFKIPEENHQLKLNYENKNDYLYFTNELKLKDSIKVIQASKDTLVLALKEKGKIVRKTFIKK</sequence>
<dbReference type="AlphaFoldDB" id="A0A2I0R0I6"/>
<comment type="caution">
    <text evidence="1">The sequence shown here is derived from an EMBL/GenBank/DDBJ whole genome shotgun (WGS) entry which is preliminary data.</text>
</comment>
<dbReference type="EMBL" id="PJNI01000013">
    <property type="protein sequence ID" value="PKR80106.1"/>
    <property type="molecule type" value="Genomic_DNA"/>
</dbReference>
<evidence type="ECO:0008006" key="3">
    <source>
        <dbReference type="Google" id="ProtNLM"/>
    </source>
</evidence>
<accession>A0A2I0R0I6</accession>
<evidence type="ECO:0000313" key="2">
    <source>
        <dbReference type="Proteomes" id="UP000236654"/>
    </source>
</evidence>